<dbReference type="Proteomes" id="UP000186922">
    <property type="component" value="Unassembled WGS sequence"/>
</dbReference>
<protein>
    <submittedName>
        <fullName evidence="2">Uncharacterized protein</fullName>
    </submittedName>
</protein>
<sequence length="124" mass="13793">MSISIVLSLAVLLMCDASPLQPPVSDRRTSAETVYAGSGKTKELLEKLDIELGSLVPNVLRCNPKNWVQCDTSPCHTSHCSNVPKAICLEERCYSCYAKYFTVAFDSQQIMRWTDVTTQCALRT</sequence>
<proteinExistence type="predicted"/>
<feature type="signal peptide" evidence="1">
    <location>
        <begin position="1"/>
        <end position="17"/>
    </location>
</feature>
<gene>
    <name evidence="2" type="primary">RvY_12177</name>
    <name evidence="2" type="synonym">RvY_12177.1</name>
    <name evidence="2" type="ORF">RvY_12177-1</name>
</gene>
<dbReference type="EMBL" id="BDGG01000007">
    <property type="protein sequence ID" value="GAV01469.1"/>
    <property type="molecule type" value="Genomic_DNA"/>
</dbReference>
<keyword evidence="3" id="KW-1185">Reference proteome</keyword>
<dbReference type="OrthoDB" id="10037294at2759"/>
<dbReference type="AlphaFoldDB" id="A0A1D1VSE4"/>
<evidence type="ECO:0000256" key="1">
    <source>
        <dbReference type="SAM" id="SignalP"/>
    </source>
</evidence>
<organism evidence="2 3">
    <name type="scientific">Ramazzottius varieornatus</name>
    <name type="common">Water bear</name>
    <name type="synonym">Tardigrade</name>
    <dbReference type="NCBI Taxonomy" id="947166"/>
    <lineage>
        <taxon>Eukaryota</taxon>
        <taxon>Metazoa</taxon>
        <taxon>Ecdysozoa</taxon>
        <taxon>Tardigrada</taxon>
        <taxon>Eutardigrada</taxon>
        <taxon>Parachela</taxon>
        <taxon>Hypsibioidea</taxon>
        <taxon>Ramazzottiidae</taxon>
        <taxon>Ramazzottius</taxon>
    </lineage>
</organism>
<accession>A0A1D1VSE4</accession>
<evidence type="ECO:0000313" key="2">
    <source>
        <dbReference type="EMBL" id="GAV01469.1"/>
    </source>
</evidence>
<reference evidence="2 3" key="1">
    <citation type="journal article" date="2016" name="Nat. Commun.">
        <title>Extremotolerant tardigrade genome and improved radiotolerance of human cultured cells by tardigrade-unique protein.</title>
        <authorList>
            <person name="Hashimoto T."/>
            <person name="Horikawa D.D."/>
            <person name="Saito Y."/>
            <person name="Kuwahara H."/>
            <person name="Kozuka-Hata H."/>
            <person name="Shin-I T."/>
            <person name="Minakuchi Y."/>
            <person name="Ohishi K."/>
            <person name="Motoyama A."/>
            <person name="Aizu T."/>
            <person name="Enomoto A."/>
            <person name="Kondo K."/>
            <person name="Tanaka S."/>
            <person name="Hara Y."/>
            <person name="Koshikawa S."/>
            <person name="Sagara H."/>
            <person name="Miura T."/>
            <person name="Yokobori S."/>
            <person name="Miyagawa K."/>
            <person name="Suzuki Y."/>
            <person name="Kubo T."/>
            <person name="Oyama M."/>
            <person name="Kohara Y."/>
            <person name="Fujiyama A."/>
            <person name="Arakawa K."/>
            <person name="Katayama T."/>
            <person name="Toyoda A."/>
            <person name="Kunieda T."/>
        </authorList>
    </citation>
    <scope>NUCLEOTIDE SEQUENCE [LARGE SCALE GENOMIC DNA]</scope>
    <source>
        <strain evidence="2 3">YOKOZUNA-1</strain>
    </source>
</reference>
<keyword evidence="1" id="KW-0732">Signal</keyword>
<name>A0A1D1VSE4_RAMVA</name>
<comment type="caution">
    <text evidence="2">The sequence shown here is derived from an EMBL/GenBank/DDBJ whole genome shotgun (WGS) entry which is preliminary data.</text>
</comment>
<evidence type="ECO:0000313" key="3">
    <source>
        <dbReference type="Proteomes" id="UP000186922"/>
    </source>
</evidence>
<feature type="chain" id="PRO_5008898789" evidence="1">
    <location>
        <begin position="18"/>
        <end position="124"/>
    </location>
</feature>